<organism evidence="4 5">
    <name type="scientific">Paramuricea clavata</name>
    <name type="common">Red gorgonian</name>
    <name type="synonym">Violescent sea-whip</name>
    <dbReference type="NCBI Taxonomy" id="317549"/>
    <lineage>
        <taxon>Eukaryota</taxon>
        <taxon>Metazoa</taxon>
        <taxon>Cnidaria</taxon>
        <taxon>Anthozoa</taxon>
        <taxon>Octocorallia</taxon>
        <taxon>Malacalcyonacea</taxon>
        <taxon>Plexauridae</taxon>
        <taxon>Paramuricea</taxon>
    </lineage>
</organism>
<keyword evidence="3" id="KW-0245">EGF-like domain</keyword>
<evidence type="ECO:0000256" key="3">
    <source>
        <dbReference type="PROSITE-ProRule" id="PRU00076"/>
    </source>
</evidence>
<sequence>MRNRKCNNPAPANEGKTCFDQQLGSEMESEACNIEQCEGQCEPTCQNGGQCIGKQCQCTEMYQGKSCEKAICKKACLNQGVCIDPFKNLCRCRKGYCGLRCEKSGQACQLYSFYFRITNLAKKDVVFFSSDGVPQKGSPIGSRRIVEIKKKTLSRAPVTFQVKSGNNLLLLNTKAGITLIPGKIVKQPLSLTITESIPQKLYFTNLRVTNLAKTNILLKASDNVPSKGFNIKSNVIAEITKKTTNPKQVLFQAFDASSKKALWVNGRQSFSVKPTEMKGLPVSLTVPVVQTYHIVLQVTNLARTDVILFPQGLAPKEGLLVKNNVIVLIKLKTQQSSAVTFTVLDAKTKETFYINGAKSIGIVPKLVADTPEPLTVTRSAGEISASSYYVVIQVINKTPRKIVLIPDDNEPAQGFALGPKTISLITKTVRAKQPIIFTAIDAESDGELLINEQTNVSLVPTISKDHIESLTVTSESGDEDTGQPQMEPYYFWSFLTIINGKIPGHLPFIVNGHVEVVDGGLYFDGITAFLSTHLVPTNILSNPDMAKEGLAFGIKLRFDGTAKEYDTPRYVLDTEATSGGKTGVSLYVLNGKMIAEIATSNMKWKAEINLIYDKWLYIIVNWKPTSGLFIALDGFPKSSDPKGSPVIGLQPSTRTPNFCLGRNVGGAGFYFTKFYLASLVVFKEFLSDSLLYPIYSYYRINVLVQPSKLYFANLKVLNKFAGAVEIKFSDNVPPNGFLIKSKVIAMIKKKTNSPTAITVHAEDPLTKKPLYVNDLPELRVTPSQFDEQVSTVVVSTKSGIDGTRLFQPVGCYNDRQNPRPLPEMLQNFHASPTDWSSFNNTIMKCALLAKKKNYKYFGVQKFGQCWSGPSGDSSYAKDGKSLQCSYGVGKANALYVYRFSDQAVIPRSMYYLAANIYNKYGKPIILKSSDNQPADQVIPVNGVAQLTKDVPNQTPVMFEAFDASVTTLRLSMNGRKGVSITPSTVKGAPHTVVIKDAGTASGVENFPSPISTSLNGDATGILTSPWNIMLTIINKVDRNIILFSSDNDPPQGFKIKRGYIVTLSKTLSSQQMVVFRAIEDPSRAKVLLNGKEWIEVTAKQGKPTPVAVTLTAFKGGAIATGKQQNKCFSFPHKSQDIKQHFFFNLENNKGAVAVEAPPVTARHSWIFTYILNGHIPGDVLLSVHGKTVVKNSATIFDGSSSWLGTTLRSTDCLIAPTNCKDGLSIGFKIKFNGLIKFPEERYIVDTGVLSKGTRGIAIYLQGGQLFCVVMSMTAQWKLGMSVLSDRWIFIGISWSENQGLYLFNDGKLVSQTKIKTPQNQVPIGTTSPNFVFGRSLAGSGFARFYLASFSTFTTFLAQSGMKPVYTYYWRIGLSQPSDGKTFIDIKISNQAGRDIVLMSSDKMPPKGLTIIKGVMLDFVKQFSGAAKVTFTAKDVMTGQLIYLNGKKSLTLTASSVKGHKFTIFATTKPGQISTETSQFYFVLKVLNKAGSDIFIKCTDGVPKQGFAVKKGFIVVITKLTNSVTPVGFSASDIHGKAVLLNGKAHLTLTPSTVKGEPMKITVQNAQ</sequence>
<dbReference type="PROSITE" id="PS50026">
    <property type="entry name" value="EGF_3"/>
    <property type="match status" value="1"/>
</dbReference>
<dbReference type="GO" id="GO:0005102">
    <property type="term" value="F:signaling receptor binding"/>
    <property type="evidence" value="ECO:0007669"/>
    <property type="project" value="TreeGrafter"/>
</dbReference>
<keyword evidence="1" id="KW-0732">Signal</keyword>
<name>A0A6S7IZT7_PARCT</name>
<feature type="disulfide bond" evidence="3">
    <location>
        <begin position="92"/>
        <end position="101"/>
    </location>
</feature>
<dbReference type="CDD" id="cd00054">
    <property type="entry name" value="EGF_CA"/>
    <property type="match status" value="2"/>
</dbReference>
<dbReference type="PROSITE" id="PS50092">
    <property type="entry name" value="TSP1"/>
    <property type="match status" value="1"/>
</dbReference>
<dbReference type="Gene3D" id="2.60.120.200">
    <property type="match status" value="1"/>
</dbReference>
<keyword evidence="4" id="KW-0675">Receptor</keyword>
<dbReference type="InterPro" id="IPR050969">
    <property type="entry name" value="Dev_Signal_Modulators"/>
</dbReference>
<protein>
    <submittedName>
        <fullName evidence="4">C-type mannose receptor 2</fullName>
    </submittedName>
</protein>
<evidence type="ECO:0000313" key="4">
    <source>
        <dbReference type="EMBL" id="CAB4025085.1"/>
    </source>
</evidence>
<gene>
    <name evidence="4" type="ORF">PACLA_8A045554</name>
</gene>
<dbReference type="SUPFAM" id="SSF49899">
    <property type="entry name" value="Concanavalin A-like lectins/glucanases"/>
    <property type="match status" value="2"/>
</dbReference>
<accession>A0A6S7IZT7</accession>
<dbReference type="InterPro" id="IPR000884">
    <property type="entry name" value="TSP1_rpt"/>
</dbReference>
<keyword evidence="5" id="KW-1185">Reference proteome</keyword>
<dbReference type="EMBL" id="CACRXK020013404">
    <property type="protein sequence ID" value="CAB4025085.1"/>
    <property type="molecule type" value="Genomic_DNA"/>
</dbReference>
<feature type="disulfide bond" evidence="3">
    <location>
        <begin position="72"/>
        <end position="82"/>
    </location>
</feature>
<keyword evidence="2 3" id="KW-1015">Disulfide bond</keyword>
<dbReference type="PROSITE" id="PS01186">
    <property type="entry name" value="EGF_2"/>
    <property type="match status" value="1"/>
</dbReference>
<evidence type="ECO:0000313" key="5">
    <source>
        <dbReference type="Proteomes" id="UP001152795"/>
    </source>
</evidence>
<dbReference type="InterPro" id="IPR013320">
    <property type="entry name" value="ConA-like_dom_sf"/>
</dbReference>
<feature type="non-terminal residue" evidence="4">
    <location>
        <position position="1"/>
    </location>
</feature>
<dbReference type="PANTHER" id="PTHR14949:SF56">
    <property type="entry name" value="EGF-LIKE-DOMAIN, MULTIPLE 7"/>
    <property type="match status" value="1"/>
</dbReference>
<dbReference type="Gene3D" id="2.10.25.10">
    <property type="entry name" value="Laminin"/>
    <property type="match status" value="1"/>
</dbReference>
<dbReference type="PANTHER" id="PTHR14949">
    <property type="entry name" value="EGF-LIKE-DOMAIN, MULTIPLE 7, 8"/>
    <property type="match status" value="1"/>
</dbReference>
<dbReference type="Proteomes" id="UP001152795">
    <property type="component" value="Unassembled WGS sequence"/>
</dbReference>
<dbReference type="OrthoDB" id="5976200at2759"/>
<dbReference type="PROSITE" id="PS00022">
    <property type="entry name" value="EGF_1"/>
    <property type="match status" value="1"/>
</dbReference>
<evidence type="ECO:0000256" key="2">
    <source>
        <dbReference type="ARBA" id="ARBA00023157"/>
    </source>
</evidence>
<comment type="caution">
    <text evidence="4">The sequence shown here is derived from an EMBL/GenBank/DDBJ whole genome shotgun (WGS) entry which is preliminary data.</text>
</comment>
<reference evidence="4" key="1">
    <citation type="submission" date="2020-04" db="EMBL/GenBank/DDBJ databases">
        <authorList>
            <person name="Alioto T."/>
            <person name="Alioto T."/>
            <person name="Gomez Garrido J."/>
        </authorList>
    </citation>
    <scope>NUCLEOTIDE SEQUENCE</scope>
    <source>
        <strain evidence="4">A484AB</strain>
    </source>
</reference>
<dbReference type="InterPro" id="IPR000742">
    <property type="entry name" value="EGF"/>
</dbReference>
<evidence type="ECO:0000256" key="1">
    <source>
        <dbReference type="ARBA" id="ARBA00022729"/>
    </source>
</evidence>
<dbReference type="GO" id="GO:0009986">
    <property type="term" value="C:cell surface"/>
    <property type="evidence" value="ECO:0007669"/>
    <property type="project" value="TreeGrafter"/>
</dbReference>
<dbReference type="GO" id="GO:0005576">
    <property type="term" value="C:extracellular region"/>
    <property type="evidence" value="ECO:0007669"/>
    <property type="project" value="TreeGrafter"/>
</dbReference>
<proteinExistence type="predicted"/>
<comment type="caution">
    <text evidence="3">Lacks conserved residue(s) required for the propagation of feature annotation.</text>
</comment>
<dbReference type="SMART" id="SM00181">
    <property type="entry name" value="EGF"/>
    <property type="match status" value="2"/>
</dbReference>